<keyword evidence="3" id="KW-0812">Transmembrane</keyword>
<dbReference type="OrthoDB" id="9899560at2759"/>
<dbReference type="InterPro" id="IPR013783">
    <property type="entry name" value="Ig-like_fold"/>
</dbReference>
<gene>
    <name evidence="10" type="primary">FAM187A</name>
</gene>
<name>A0A5F4WC65_CALJA</name>
<reference evidence="10" key="3">
    <citation type="submission" date="2025-09" db="UniProtKB">
        <authorList>
            <consortium name="Ensembl"/>
        </authorList>
    </citation>
    <scope>IDENTIFICATION</scope>
</reference>
<keyword evidence="4 8" id="KW-0732">Signal</keyword>
<dbReference type="Ensembl" id="ENSCJAT00000091824.2">
    <property type="protein sequence ID" value="ENSCJAP00000075294.1"/>
    <property type="gene ID" value="ENSCJAG00000062458.2"/>
</dbReference>
<dbReference type="SUPFAM" id="SSF48726">
    <property type="entry name" value="Immunoglobulin"/>
    <property type="match status" value="2"/>
</dbReference>
<sequence length="414" mass="47315">MHLTLTTVLLWAWGSLQAFEIVEKENIFQKTPCPAFLMFENAAYLADMSFELPCHCKPEEVLAVVWFYQKHLGSGHTKVLTDFDGRVLTEAGQVHVGSDMLTRFSIRMFSLLVFRAQPEDSGLYFCGTRKGDYFYAYDVDIQSSKGMVATFRDKGQEPFADEYYGRLHVFTTFWEWTPCDRCGVRGEQWRIGLCYLQSPDLSPRYLKAVPDVVSCGSRAVPRKLRTKARDHMPELLVRSCIVPCEKTKTIRGSILAIVNYVSKVGSRPWVPQVPIQFHQQRLGHGLIISCPGARPEHAVAWDKDHQRLYRTQYLKGVSRSMRVFIDHGNQLHIRFTQLGDRGIYYCWRQGVRVAGFRLGVTSRGRYPASFSDPETRSAVEVTLIGYLLITAVFVTVHLCHCCCYLFSCCPNFSP</sequence>
<feature type="chain" id="PRO_5023819288" evidence="8">
    <location>
        <begin position="19"/>
        <end position="414"/>
    </location>
</feature>
<dbReference type="RefSeq" id="XP_008995049.1">
    <property type="nucleotide sequence ID" value="XM_008996801.4"/>
</dbReference>
<dbReference type="InterPro" id="IPR039311">
    <property type="entry name" value="FAM187A/B"/>
</dbReference>
<keyword evidence="5" id="KW-1133">Transmembrane helix</keyword>
<evidence type="ECO:0000256" key="4">
    <source>
        <dbReference type="ARBA" id="ARBA00022729"/>
    </source>
</evidence>
<comment type="similarity">
    <text evidence="2">Belongs to the FAM187 family.</text>
</comment>
<evidence type="ECO:0000256" key="3">
    <source>
        <dbReference type="ARBA" id="ARBA00022692"/>
    </source>
</evidence>
<dbReference type="GeneTree" id="ENSGT00530000063991"/>
<comment type="subcellular location">
    <subcellularLocation>
        <location evidence="1">Membrane</location>
        <topology evidence="1">Single-pass type I membrane protein</topology>
    </subcellularLocation>
</comment>
<dbReference type="GeneID" id="103793116"/>
<dbReference type="PROSITE" id="PS50835">
    <property type="entry name" value="IG_LIKE"/>
    <property type="match status" value="1"/>
</dbReference>
<dbReference type="FunCoup" id="A0A5F4WC65">
    <property type="interactions" value="226"/>
</dbReference>
<protein>
    <submittedName>
        <fullName evidence="10">Family with sequence similarity 187 member A</fullName>
    </submittedName>
</protein>
<evidence type="ECO:0000256" key="8">
    <source>
        <dbReference type="SAM" id="SignalP"/>
    </source>
</evidence>
<evidence type="ECO:0000256" key="6">
    <source>
        <dbReference type="ARBA" id="ARBA00023136"/>
    </source>
</evidence>
<keyword evidence="6" id="KW-0472">Membrane</keyword>
<dbReference type="CTD" id="100528020"/>
<dbReference type="InterPro" id="IPR007110">
    <property type="entry name" value="Ig-like_dom"/>
</dbReference>
<proteinExistence type="inferred from homology"/>
<dbReference type="PANTHER" id="PTHR32178:SF7">
    <property type="entry name" value="IG-LIKE V-TYPE DOMAIN-CONTAINING PROTEIN FAM187A"/>
    <property type="match status" value="1"/>
</dbReference>
<dbReference type="Pfam" id="PF07686">
    <property type="entry name" value="V-set"/>
    <property type="match status" value="1"/>
</dbReference>
<dbReference type="InParanoid" id="A0A5F4WC65"/>
<evidence type="ECO:0000256" key="1">
    <source>
        <dbReference type="ARBA" id="ARBA00004479"/>
    </source>
</evidence>
<evidence type="ECO:0000256" key="7">
    <source>
        <dbReference type="ARBA" id="ARBA00023180"/>
    </source>
</evidence>
<feature type="domain" description="Ig-like" evidence="9">
    <location>
        <begin position="268"/>
        <end position="346"/>
    </location>
</feature>
<dbReference type="InterPro" id="IPR013106">
    <property type="entry name" value="Ig_V-set"/>
</dbReference>
<feature type="signal peptide" evidence="8">
    <location>
        <begin position="1"/>
        <end position="18"/>
    </location>
</feature>
<evidence type="ECO:0000259" key="9">
    <source>
        <dbReference type="PROSITE" id="PS50835"/>
    </source>
</evidence>
<evidence type="ECO:0000313" key="10">
    <source>
        <dbReference type="Ensembl" id="ENSCJAP00000075294.1"/>
    </source>
</evidence>
<dbReference type="PANTHER" id="PTHR32178">
    <property type="entry name" value="FAM187"/>
    <property type="match status" value="1"/>
</dbReference>
<dbReference type="AlphaFoldDB" id="A0A5F4WC65"/>
<dbReference type="STRING" id="9483.ENSCJAP00000075294"/>
<keyword evidence="7" id="KW-0325">Glycoprotein</keyword>
<keyword evidence="11" id="KW-1185">Reference proteome</keyword>
<dbReference type="Proteomes" id="UP000008225">
    <property type="component" value="Chromosome 5"/>
</dbReference>
<dbReference type="InterPro" id="IPR036179">
    <property type="entry name" value="Ig-like_dom_sf"/>
</dbReference>
<dbReference type="KEGG" id="cjc:103793116"/>
<accession>A0A5F4WC65</accession>
<evidence type="ECO:0000256" key="5">
    <source>
        <dbReference type="ARBA" id="ARBA00022989"/>
    </source>
</evidence>
<reference evidence="10" key="1">
    <citation type="submission" date="2009-03" db="EMBL/GenBank/DDBJ databases">
        <authorList>
            <person name="Warren W."/>
            <person name="Ye L."/>
            <person name="Minx P."/>
            <person name="Worley K."/>
            <person name="Gibbs R."/>
            <person name="Wilson R.K."/>
        </authorList>
    </citation>
    <scope>NUCLEOTIDE SEQUENCE [LARGE SCALE GENOMIC DNA]</scope>
</reference>
<reference evidence="10" key="2">
    <citation type="submission" date="2025-08" db="UniProtKB">
        <authorList>
            <consortium name="Ensembl"/>
        </authorList>
    </citation>
    <scope>IDENTIFICATION</scope>
</reference>
<dbReference type="OMA" id="AWDKDST"/>
<organism evidence="10 11">
    <name type="scientific">Callithrix jacchus</name>
    <name type="common">White-tufted-ear marmoset</name>
    <name type="synonym">Simia Jacchus</name>
    <dbReference type="NCBI Taxonomy" id="9483"/>
    <lineage>
        <taxon>Eukaryota</taxon>
        <taxon>Metazoa</taxon>
        <taxon>Chordata</taxon>
        <taxon>Craniata</taxon>
        <taxon>Vertebrata</taxon>
        <taxon>Euteleostomi</taxon>
        <taxon>Mammalia</taxon>
        <taxon>Eutheria</taxon>
        <taxon>Euarchontoglires</taxon>
        <taxon>Primates</taxon>
        <taxon>Haplorrhini</taxon>
        <taxon>Platyrrhini</taxon>
        <taxon>Cebidae</taxon>
        <taxon>Callitrichinae</taxon>
        <taxon>Callithrix</taxon>
        <taxon>Callithrix</taxon>
    </lineage>
</organism>
<dbReference type="GO" id="GO:0016020">
    <property type="term" value="C:membrane"/>
    <property type="evidence" value="ECO:0007669"/>
    <property type="project" value="UniProtKB-SubCell"/>
</dbReference>
<evidence type="ECO:0000313" key="11">
    <source>
        <dbReference type="Proteomes" id="UP000008225"/>
    </source>
</evidence>
<dbReference type="Gene3D" id="2.60.40.10">
    <property type="entry name" value="Immunoglobulins"/>
    <property type="match status" value="1"/>
</dbReference>
<evidence type="ECO:0000256" key="2">
    <source>
        <dbReference type="ARBA" id="ARBA00008727"/>
    </source>
</evidence>